<dbReference type="PANTHER" id="PTHR43787:SF13">
    <property type="entry name" value="FEMO COFACTOR BIOSYNTHESIS PROTEIN NIFB"/>
    <property type="match status" value="1"/>
</dbReference>
<comment type="function">
    <text evidence="2">Involved in the biosynthesis of the iron-molybdenum cofactor (FeMo-co or M-cluster) found in the dinitrogenase enzyme of the nitrogenase complex in nitrogen-fixing microorganisms. NifB catalyzes the crucial step of radical SAM-dependent carbide insertion that occurs concomitant with the insertion of a 9th sulfur and the rearrangement/coupling of two [4Fe-4S] clusters into a [8Fe-9S-C] cluster, the precursor to the M-cluster.</text>
</comment>
<dbReference type="InterPro" id="IPR013785">
    <property type="entry name" value="Aldolase_TIM"/>
</dbReference>
<dbReference type="SFLD" id="SFLDF00281">
    <property type="entry name" value="FeMo_cofactor_biosynthesis_pro"/>
    <property type="match status" value="1"/>
</dbReference>
<feature type="domain" description="Radical SAM core" evidence="15">
    <location>
        <begin position="15"/>
        <end position="257"/>
    </location>
</feature>
<name>A0A2U2BC10_9BACT</name>
<evidence type="ECO:0000256" key="10">
    <source>
        <dbReference type="ARBA" id="ARBA00023014"/>
    </source>
</evidence>
<comment type="pathway">
    <text evidence="3">Cofactor biosynthesis; Fe-Mo cofactor biosynthesis.</text>
</comment>
<evidence type="ECO:0000313" key="17">
    <source>
        <dbReference type="Proteomes" id="UP000244956"/>
    </source>
</evidence>
<dbReference type="SFLD" id="SFLDG01067">
    <property type="entry name" value="SPASM/twitch_domain_containing"/>
    <property type="match status" value="1"/>
</dbReference>
<evidence type="ECO:0000256" key="4">
    <source>
        <dbReference type="ARBA" id="ARBA00006804"/>
    </source>
</evidence>
<accession>A0A2U2BC10</accession>
<evidence type="ECO:0000256" key="14">
    <source>
        <dbReference type="ARBA" id="ARBA00032102"/>
    </source>
</evidence>
<evidence type="ECO:0000256" key="11">
    <source>
        <dbReference type="ARBA" id="ARBA00023231"/>
    </source>
</evidence>
<protein>
    <recommendedName>
        <fullName evidence="5">FeMo cofactor biosynthesis protein NifB</fullName>
    </recommendedName>
    <alternativeName>
        <fullName evidence="14">Nitrogenase cofactor maturase NifB</fullName>
    </alternativeName>
    <alternativeName>
        <fullName evidence="13">Radical SAM assemblase NifB</fullName>
    </alternativeName>
</protein>
<dbReference type="Gene3D" id="3.30.420.130">
    <property type="entry name" value="Dinitrogenase iron-molybdenum cofactor biosynthesis domain"/>
    <property type="match status" value="1"/>
</dbReference>
<dbReference type="GO" id="GO:0046872">
    <property type="term" value="F:metal ion binding"/>
    <property type="evidence" value="ECO:0007669"/>
    <property type="project" value="UniProtKB-KW"/>
</dbReference>
<evidence type="ECO:0000256" key="5">
    <source>
        <dbReference type="ARBA" id="ARBA00021702"/>
    </source>
</evidence>
<keyword evidence="11" id="KW-0535">Nitrogen fixation</keyword>
<proteinExistence type="inferred from homology"/>
<comment type="caution">
    <text evidence="16">The sequence shown here is derived from an EMBL/GenBank/DDBJ whole genome shotgun (WGS) entry which is preliminary data.</text>
</comment>
<dbReference type="EMBL" id="QEWP01000002">
    <property type="protein sequence ID" value="PWE00563.1"/>
    <property type="molecule type" value="Genomic_DNA"/>
</dbReference>
<evidence type="ECO:0000256" key="13">
    <source>
        <dbReference type="ARBA" id="ARBA00030926"/>
    </source>
</evidence>
<dbReference type="InterPro" id="IPR058240">
    <property type="entry name" value="rSAM_sf"/>
</dbReference>
<evidence type="ECO:0000256" key="9">
    <source>
        <dbReference type="ARBA" id="ARBA00023004"/>
    </source>
</evidence>
<dbReference type="InterPro" id="IPR007197">
    <property type="entry name" value="rSAM"/>
</dbReference>
<dbReference type="SUPFAM" id="SSF102114">
    <property type="entry name" value="Radical SAM enzymes"/>
    <property type="match status" value="1"/>
</dbReference>
<dbReference type="InterPro" id="IPR005980">
    <property type="entry name" value="Nase_CF_NifB"/>
</dbReference>
<dbReference type="UniPathway" id="UPA00782"/>
<dbReference type="InterPro" id="IPR006638">
    <property type="entry name" value="Elp3/MiaA/NifB-like_rSAM"/>
</dbReference>
<reference evidence="16 17" key="1">
    <citation type="submission" date="2018-05" db="EMBL/GenBank/DDBJ databases">
        <title>Marinilabilia rubrum sp. nov., isolated from saltern sediment.</title>
        <authorList>
            <person name="Zhang R."/>
        </authorList>
    </citation>
    <scope>NUCLEOTIDE SEQUENCE [LARGE SCALE GENOMIC DNA]</scope>
    <source>
        <strain evidence="16 17">WTE16</strain>
    </source>
</reference>
<dbReference type="CDD" id="cd01335">
    <property type="entry name" value="Radical_SAM"/>
    <property type="match status" value="1"/>
</dbReference>
<dbReference type="Pfam" id="PF04055">
    <property type="entry name" value="Radical_SAM"/>
    <property type="match status" value="1"/>
</dbReference>
<sequence length="419" mass="45945">MPDISTHPCFNKDARHKFARVHLPVAMTCNIKCNYCNRKYDCVNESRPGVTSNILTPDQSVFYLTELKKKLPNLSVVGIAGPGDPFAQPEATMETLRKVRENFPEMLLCVSSNGLNIAPFVDELKELNVSHVTITVNGVDPDVTKDIYGWVRFKKRGYFGRDAAELLLSQQKKAIKSLVEAGITTKVNSVVVPGINHHHIKEVAKWASAQGVEVMNPIPMYPVEGTEFENIPEPQPALIKELRNTVNDHLPVMTHCARCRADAAGLLGKDSTEASRLLSDATKFTLTDTNERPFVAVASNEGILVNQHLGEADRLFIFRETPNGYKLVNQRSTPETGKGLDRWRELSKMLSDCRALLAGGIGPKPSEVLSHSGIQIVEMSGLIDQGLDAVYKGKELRTISKAEAFKCGSGCSGNAMGCG</sequence>
<organism evidence="16 17">
    <name type="scientific">Marinilabilia rubra</name>
    <dbReference type="NCBI Taxonomy" id="2162893"/>
    <lineage>
        <taxon>Bacteria</taxon>
        <taxon>Pseudomonadati</taxon>
        <taxon>Bacteroidota</taxon>
        <taxon>Bacteroidia</taxon>
        <taxon>Marinilabiliales</taxon>
        <taxon>Marinilabiliaceae</taxon>
        <taxon>Marinilabilia</taxon>
    </lineage>
</organism>
<keyword evidence="17" id="KW-1185">Reference proteome</keyword>
<dbReference type="SFLD" id="SFLDS00029">
    <property type="entry name" value="Radical_SAM"/>
    <property type="match status" value="1"/>
</dbReference>
<evidence type="ECO:0000256" key="12">
    <source>
        <dbReference type="ARBA" id="ARBA00023239"/>
    </source>
</evidence>
<keyword evidence="7" id="KW-0949">S-adenosyl-L-methionine</keyword>
<comment type="cofactor">
    <cofactor evidence="1">
        <name>[4Fe-4S] cluster</name>
        <dbReference type="ChEBI" id="CHEBI:49883"/>
    </cofactor>
</comment>
<dbReference type="PANTHER" id="PTHR43787">
    <property type="entry name" value="FEMO COFACTOR BIOSYNTHESIS PROTEIN NIFB-RELATED"/>
    <property type="match status" value="1"/>
</dbReference>
<dbReference type="SMART" id="SM00729">
    <property type="entry name" value="Elp3"/>
    <property type="match status" value="1"/>
</dbReference>
<dbReference type="SUPFAM" id="SSF53146">
    <property type="entry name" value="Nitrogenase accessory factor-like"/>
    <property type="match status" value="1"/>
</dbReference>
<keyword evidence="10" id="KW-0411">Iron-sulfur</keyword>
<dbReference type="PROSITE" id="PS51918">
    <property type="entry name" value="RADICAL_SAM"/>
    <property type="match status" value="1"/>
</dbReference>
<dbReference type="Gene3D" id="3.20.20.70">
    <property type="entry name" value="Aldolase class I"/>
    <property type="match status" value="1"/>
</dbReference>
<evidence type="ECO:0000259" key="15">
    <source>
        <dbReference type="PROSITE" id="PS51918"/>
    </source>
</evidence>
<dbReference type="GO" id="GO:0016829">
    <property type="term" value="F:lyase activity"/>
    <property type="evidence" value="ECO:0007669"/>
    <property type="project" value="UniProtKB-KW"/>
</dbReference>
<dbReference type="InterPro" id="IPR036105">
    <property type="entry name" value="DiNase_FeMo-co_biosyn_sf"/>
</dbReference>
<dbReference type="Pfam" id="PF02579">
    <property type="entry name" value="Nitro_FeMo-Co"/>
    <property type="match status" value="1"/>
</dbReference>
<evidence type="ECO:0000313" key="16">
    <source>
        <dbReference type="EMBL" id="PWE00563.1"/>
    </source>
</evidence>
<evidence type="ECO:0000256" key="7">
    <source>
        <dbReference type="ARBA" id="ARBA00022691"/>
    </source>
</evidence>
<comment type="similarity">
    <text evidence="4">Belongs to the radical SAM superfamily. NifB family.</text>
</comment>
<keyword evidence="12" id="KW-0456">Lyase</keyword>
<dbReference type="GO" id="GO:0051539">
    <property type="term" value="F:4 iron, 4 sulfur cluster binding"/>
    <property type="evidence" value="ECO:0007669"/>
    <property type="project" value="UniProtKB-KW"/>
</dbReference>
<evidence type="ECO:0000256" key="3">
    <source>
        <dbReference type="ARBA" id="ARBA00005155"/>
    </source>
</evidence>
<dbReference type="AlphaFoldDB" id="A0A2U2BC10"/>
<dbReference type="SFLD" id="SFLDG01068">
    <property type="entry name" value="FeMo_cofactor_biosynthesis_pro"/>
    <property type="match status" value="1"/>
</dbReference>
<evidence type="ECO:0000256" key="8">
    <source>
        <dbReference type="ARBA" id="ARBA00022723"/>
    </source>
</evidence>
<dbReference type="Proteomes" id="UP000244956">
    <property type="component" value="Unassembled WGS sequence"/>
</dbReference>
<dbReference type="NCBIfam" id="TIGR01290">
    <property type="entry name" value="nifB"/>
    <property type="match status" value="1"/>
</dbReference>
<gene>
    <name evidence="16" type="primary">nifB</name>
    <name evidence="16" type="ORF">DDZ16_02905</name>
</gene>
<evidence type="ECO:0000256" key="6">
    <source>
        <dbReference type="ARBA" id="ARBA00022485"/>
    </source>
</evidence>
<keyword evidence="9" id="KW-0408">Iron</keyword>
<evidence type="ECO:0000256" key="2">
    <source>
        <dbReference type="ARBA" id="ARBA00003522"/>
    </source>
</evidence>
<evidence type="ECO:0000256" key="1">
    <source>
        <dbReference type="ARBA" id="ARBA00001966"/>
    </source>
</evidence>
<keyword evidence="6" id="KW-0004">4Fe-4S</keyword>
<dbReference type="RefSeq" id="WP_109262935.1">
    <property type="nucleotide sequence ID" value="NZ_QEWP01000002.1"/>
</dbReference>
<keyword evidence="8" id="KW-0479">Metal-binding</keyword>
<dbReference type="InterPro" id="IPR003731">
    <property type="entry name" value="Di-Nase_FeMo-co_biosynth"/>
</dbReference>
<dbReference type="OrthoDB" id="9763993at2"/>